<dbReference type="AlphaFoldDB" id="A0A0C2G5J7"/>
<dbReference type="InterPro" id="IPR052961">
    <property type="entry name" value="Oxido-Kinase-like_Enzymes"/>
</dbReference>
<dbReference type="InterPro" id="IPR012877">
    <property type="entry name" value="Dhs-27"/>
</dbReference>
<protein>
    <submittedName>
        <fullName evidence="1">Uncharacterized protein</fullName>
    </submittedName>
</protein>
<sequence length="113" mass="12811">MSHFGNPVEDMLRLFCIGLSPTDRKSYTTALMQYYCDEITTLLPELNDVITVDLLTSWYNEIFPMTALWTIVSLHASFEAATSLLPEDEARTRTVVEKIHGVAADILEKSINR</sequence>
<proteinExistence type="predicted"/>
<name>A0A0C2G5J7_9BILA</name>
<dbReference type="PANTHER" id="PTHR23020">
    <property type="entry name" value="UNCHARACTERIZED NUCLEAR HORMONE RECEPTOR-RELATED"/>
    <property type="match status" value="1"/>
</dbReference>
<dbReference type="PANTHER" id="PTHR23020:SF41">
    <property type="entry name" value="AMINOGLYCOSIDE PHOSPHOTRANSFERASE DOMAIN-CONTAINING PROTEIN"/>
    <property type="match status" value="1"/>
</dbReference>
<dbReference type="EMBL" id="KN743892">
    <property type="protein sequence ID" value="KIH52336.1"/>
    <property type="molecule type" value="Genomic_DNA"/>
</dbReference>
<evidence type="ECO:0000313" key="1">
    <source>
        <dbReference type="EMBL" id="KIH52336.1"/>
    </source>
</evidence>
<reference evidence="1 2" key="1">
    <citation type="submission" date="2013-12" db="EMBL/GenBank/DDBJ databases">
        <title>Draft genome of the parsitic nematode Ancylostoma duodenale.</title>
        <authorList>
            <person name="Mitreva M."/>
        </authorList>
    </citation>
    <scope>NUCLEOTIDE SEQUENCE [LARGE SCALE GENOMIC DNA]</scope>
    <source>
        <strain evidence="1 2">Zhejiang</strain>
    </source>
</reference>
<dbReference type="Proteomes" id="UP000054047">
    <property type="component" value="Unassembled WGS sequence"/>
</dbReference>
<dbReference type="OrthoDB" id="411145at2759"/>
<gene>
    <name evidence="1" type="ORF">ANCDUO_17563</name>
</gene>
<evidence type="ECO:0000313" key="2">
    <source>
        <dbReference type="Proteomes" id="UP000054047"/>
    </source>
</evidence>
<accession>A0A0C2G5J7</accession>
<keyword evidence="2" id="KW-1185">Reference proteome</keyword>
<dbReference type="Pfam" id="PF07914">
    <property type="entry name" value="DUF1679"/>
    <property type="match status" value="1"/>
</dbReference>
<organism evidence="1 2">
    <name type="scientific">Ancylostoma duodenale</name>
    <dbReference type="NCBI Taxonomy" id="51022"/>
    <lineage>
        <taxon>Eukaryota</taxon>
        <taxon>Metazoa</taxon>
        <taxon>Ecdysozoa</taxon>
        <taxon>Nematoda</taxon>
        <taxon>Chromadorea</taxon>
        <taxon>Rhabditida</taxon>
        <taxon>Rhabditina</taxon>
        <taxon>Rhabditomorpha</taxon>
        <taxon>Strongyloidea</taxon>
        <taxon>Ancylostomatidae</taxon>
        <taxon>Ancylostomatinae</taxon>
        <taxon>Ancylostoma</taxon>
    </lineage>
</organism>